<keyword evidence="2" id="KW-1185">Reference proteome</keyword>
<organism evidence="1 2">
    <name type="scientific">Senna tora</name>
    <dbReference type="NCBI Taxonomy" id="362788"/>
    <lineage>
        <taxon>Eukaryota</taxon>
        <taxon>Viridiplantae</taxon>
        <taxon>Streptophyta</taxon>
        <taxon>Embryophyta</taxon>
        <taxon>Tracheophyta</taxon>
        <taxon>Spermatophyta</taxon>
        <taxon>Magnoliopsida</taxon>
        <taxon>eudicotyledons</taxon>
        <taxon>Gunneridae</taxon>
        <taxon>Pentapetalae</taxon>
        <taxon>rosids</taxon>
        <taxon>fabids</taxon>
        <taxon>Fabales</taxon>
        <taxon>Fabaceae</taxon>
        <taxon>Caesalpinioideae</taxon>
        <taxon>Cassia clade</taxon>
        <taxon>Senna</taxon>
    </lineage>
</organism>
<proteinExistence type="predicted"/>
<dbReference type="AlphaFoldDB" id="A0A835CMD4"/>
<reference evidence="1" key="1">
    <citation type="submission" date="2020-09" db="EMBL/GenBank/DDBJ databases">
        <title>Genome-Enabled Discovery of Anthraquinone Biosynthesis in Senna tora.</title>
        <authorList>
            <person name="Kang S.-H."/>
            <person name="Pandey R.P."/>
            <person name="Lee C.-M."/>
            <person name="Sim J.-S."/>
            <person name="Jeong J.-T."/>
            <person name="Choi B.-S."/>
            <person name="Jung M."/>
            <person name="Ginzburg D."/>
            <person name="Zhao K."/>
            <person name="Won S.Y."/>
            <person name="Oh T.-J."/>
            <person name="Yu Y."/>
            <person name="Kim N.-H."/>
            <person name="Lee O.R."/>
            <person name="Lee T.-H."/>
            <person name="Bashyal P."/>
            <person name="Kim T.-S."/>
            <person name="Lee W.-H."/>
            <person name="Kawkins C."/>
            <person name="Kim C.-K."/>
            <person name="Kim J.S."/>
            <person name="Ahn B.O."/>
            <person name="Rhee S.Y."/>
            <person name="Sohng J.K."/>
        </authorList>
    </citation>
    <scope>NUCLEOTIDE SEQUENCE</scope>
    <source>
        <tissue evidence="1">Leaf</tissue>
    </source>
</reference>
<sequence>MGGGAEKRKAARWRRAPLKTESNLSEFECLT</sequence>
<evidence type="ECO:0000313" key="1">
    <source>
        <dbReference type="EMBL" id="KAF7844292.1"/>
    </source>
</evidence>
<protein>
    <submittedName>
        <fullName evidence="1">Uncharacterized protein</fullName>
    </submittedName>
</protein>
<dbReference type="Proteomes" id="UP000634136">
    <property type="component" value="Unassembled WGS sequence"/>
</dbReference>
<evidence type="ECO:0000313" key="2">
    <source>
        <dbReference type="Proteomes" id="UP000634136"/>
    </source>
</evidence>
<comment type="caution">
    <text evidence="1">The sequence shown here is derived from an EMBL/GenBank/DDBJ whole genome shotgun (WGS) entry which is preliminary data.</text>
</comment>
<name>A0A835CMD4_9FABA</name>
<dbReference type="EMBL" id="JAAIUW010000001">
    <property type="protein sequence ID" value="KAF7844292.1"/>
    <property type="molecule type" value="Genomic_DNA"/>
</dbReference>
<gene>
    <name evidence="1" type="ORF">G2W53_001197</name>
</gene>
<accession>A0A835CMD4</accession>